<dbReference type="AlphaFoldDB" id="A0A2I9CTP4"/>
<organism evidence="1 2">
    <name type="scientific">Deinococcus aerius</name>
    <dbReference type="NCBI Taxonomy" id="200253"/>
    <lineage>
        <taxon>Bacteria</taxon>
        <taxon>Thermotogati</taxon>
        <taxon>Deinococcota</taxon>
        <taxon>Deinococci</taxon>
        <taxon>Deinococcales</taxon>
        <taxon>Deinococcaceae</taxon>
        <taxon>Deinococcus</taxon>
    </lineage>
</organism>
<comment type="caution">
    <text evidence="1">The sequence shown here is derived from an EMBL/GenBank/DDBJ whole genome shotgun (WGS) entry which is preliminary data.</text>
</comment>
<sequence>MSTAALLIVLALALLALLLATRPGTSKGPPAGRSAERYWEEKILRQTRGNRGALERALTARRRRYPHASRAELLEMIHDEYVRDRAD</sequence>
<evidence type="ECO:0000313" key="2">
    <source>
        <dbReference type="Proteomes" id="UP000236569"/>
    </source>
</evidence>
<keyword evidence="2" id="KW-1185">Reference proteome</keyword>
<gene>
    <name evidence="1" type="ORF">DAERI_030320</name>
</gene>
<accession>A0A2I9CTP4</accession>
<reference evidence="2" key="1">
    <citation type="submission" date="2018-01" db="EMBL/GenBank/DDBJ databases">
        <title>Draft Genome Sequence of the Radioresistant Bacterium Deinococcus aerius TR0125, Isolated from the Higher Atmosphere above Japan.</title>
        <authorList>
            <person name="Satoh K."/>
            <person name="Arai H."/>
            <person name="Sanzen T."/>
            <person name="Kawaguchi Y."/>
            <person name="Hayashi H."/>
            <person name="Yokobori S."/>
            <person name="Yamagishi A."/>
            <person name="Oono Y."/>
            <person name="Narumi I."/>
        </authorList>
    </citation>
    <scope>NUCLEOTIDE SEQUENCE [LARGE SCALE GENOMIC DNA]</scope>
    <source>
        <strain evidence="2">TR0125</strain>
    </source>
</reference>
<proteinExistence type="predicted"/>
<dbReference type="Proteomes" id="UP000236569">
    <property type="component" value="Unassembled WGS sequence"/>
</dbReference>
<dbReference type="EMBL" id="BFAG01000003">
    <property type="protein sequence ID" value="GBF05154.1"/>
    <property type="molecule type" value="Genomic_DNA"/>
</dbReference>
<name>A0A2I9CTP4_9DEIO</name>
<dbReference type="RefSeq" id="WP_103128588.1">
    <property type="nucleotide sequence ID" value="NZ_BFAG01000003.1"/>
</dbReference>
<dbReference type="OrthoDB" id="74150at2"/>
<protein>
    <submittedName>
        <fullName evidence="1">Uncharacterized protein</fullName>
    </submittedName>
</protein>
<evidence type="ECO:0000313" key="1">
    <source>
        <dbReference type="EMBL" id="GBF05154.1"/>
    </source>
</evidence>